<sequence>MKAVGGLAKASCHYLVTFAALTRPRSCHALQGKNSIPAAAYPNLAPYQVTSNGSTLVQYEHAEEELMEGIRLIESMKSASTCKTKATQQLLSSCSALDGTRPSEDRSAEELDKVKSQYAARLAVCELQEAEKPPKLPRCSNLGFSGPSEWVNRSQLAACLRELQNDMVFWGSYVNSLQNVGYMCQVARAEIEKEQLVAQRQASLQTTLLVTRVLSEFQQSVATQNAELLVHAQKLRDLHRQNMEELAMARKDTSATLHQLREDFSAQLQNVADKAEAVIEMVTASASNTNEELGRHVQNVQHSLANIWQVMAEGNAEIAARQLQDSTESHEMALAIQRALESVVMDEIGGLSDALSSLSSELLLAGRQVTSMRKGHSLLAESLDQSVAKSVHVADTLDKLNVPVLEMFAQAASLANFIFSDAFLSLVGFLSPMVLVFVCAAIFQFRLMFWLLRVGALLGASYVTLCVYTYWDTSPVLQNIILGAWQATTTSLVLLMLCYLLFIAFKTARRTWHKLGDITSMTIAPDEDEEASRLKRARKKSLENARKARFDRASTSPPC</sequence>
<comment type="subcellular location">
    <subcellularLocation>
        <location evidence="11">Endoplasmic reticulum membrane</location>
    </subcellularLocation>
    <subcellularLocation>
        <location evidence="11">Nucleus membrane</location>
    </subcellularLocation>
</comment>
<dbReference type="GO" id="GO:0031965">
    <property type="term" value="C:nuclear membrane"/>
    <property type="evidence" value="ECO:0007669"/>
    <property type="project" value="UniProtKB-SubCell"/>
</dbReference>
<evidence type="ECO:0000256" key="5">
    <source>
        <dbReference type="ARBA" id="ARBA00022729"/>
    </source>
</evidence>
<comment type="function">
    <text evidence="1 11">Required for nuclear membrane fusion during karyogamy.</text>
</comment>
<gene>
    <name evidence="13" type="ORF">GJ744_005289</name>
</gene>
<dbReference type="AlphaFoldDB" id="A0A8H7AKY8"/>
<dbReference type="PANTHER" id="PTHR28012">
    <property type="entry name" value="NUCLEAR FUSION PROTEIN KAR5"/>
    <property type="match status" value="1"/>
</dbReference>
<evidence type="ECO:0008006" key="15">
    <source>
        <dbReference type="Google" id="ProtNLM"/>
    </source>
</evidence>
<accession>A0A8H7AKY8</accession>
<feature type="transmembrane region" description="Helical" evidence="11">
    <location>
        <begin position="483"/>
        <end position="505"/>
    </location>
</feature>
<keyword evidence="3 11" id="KW-0415">Karyogamy</keyword>
<evidence type="ECO:0000256" key="9">
    <source>
        <dbReference type="ARBA" id="ARBA00023180"/>
    </source>
</evidence>
<dbReference type="OrthoDB" id="5311848at2759"/>
<keyword evidence="9" id="KW-0325">Glycoprotein</keyword>
<evidence type="ECO:0000256" key="8">
    <source>
        <dbReference type="ARBA" id="ARBA00023136"/>
    </source>
</evidence>
<dbReference type="GO" id="GO:0000742">
    <property type="term" value="P:karyogamy involved in conjugation with cellular fusion"/>
    <property type="evidence" value="ECO:0007669"/>
    <property type="project" value="UniProtKB-UniRule"/>
</dbReference>
<dbReference type="GO" id="GO:0005789">
    <property type="term" value="C:endoplasmic reticulum membrane"/>
    <property type="evidence" value="ECO:0007669"/>
    <property type="project" value="UniProtKB-SubCell"/>
</dbReference>
<keyword evidence="5 11" id="KW-0732">Signal</keyword>
<evidence type="ECO:0000256" key="7">
    <source>
        <dbReference type="ARBA" id="ARBA00022989"/>
    </source>
</evidence>
<keyword evidence="6 11" id="KW-0256">Endoplasmic reticulum</keyword>
<feature type="compositionally biased region" description="Basic and acidic residues" evidence="12">
    <location>
        <begin position="540"/>
        <end position="552"/>
    </location>
</feature>
<evidence type="ECO:0000256" key="12">
    <source>
        <dbReference type="SAM" id="MobiDB-lite"/>
    </source>
</evidence>
<comment type="caution">
    <text evidence="13">The sequence shown here is derived from an EMBL/GenBank/DDBJ whole genome shotgun (WGS) entry which is preliminary data.</text>
</comment>
<evidence type="ECO:0000256" key="4">
    <source>
        <dbReference type="ARBA" id="ARBA00022692"/>
    </source>
</evidence>
<dbReference type="PANTHER" id="PTHR28012:SF1">
    <property type="entry name" value="NUCLEAR FUSION PROTEIN KAR5"/>
    <property type="match status" value="1"/>
</dbReference>
<evidence type="ECO:0000313" key="13">
    <source>
        <dbReference type="EMBL" id="KAF7511058.1"/>
    </source>
</evidence>
<keyword evidence="8 11" id="KW-0472">Membrane</keyword>
<dbReference type="Proteomes" id="UP000606974">
    <property type="component" value="Unassembled WGS sequence"/>
</dbReference>
<keyword evidence="7 11" id="KW-1133">Transmembrane helix</keyword>
<dbReference type="EMBL" id="JAACFV010000023">
    <property type="protein sequence ID" value="KAF7511058.1"/>
    <property type="molecule type" value="Genomic_DNA"/>
</dbReference>
<feature type="transmembrane region" description="Helical" evidence="11">
    <location>
        <begin position="450"/>
        <end position="471"/>
    </location>
</feature>
<organism evidence="13 14">
    <name type="scientific">Endocarpon pusillum</name>
    <dbReference type="NCBI Taxonomy" id="364733"/>
    <lineage>
        <taxon>Eukaryota</taxon>
        <taxon>Fungi</taxon>
        <taxon>Dikarya</taxon>
        <taxon>Ascomycota</taxon>
        <taxon>Pezizomycotina</taxon>
        <taxon>Eurotiomycetes</taxon>
        <taxon>Chaetothyriomycetidae</taxon>
        <taxon>Verrucariales</taxon>
        <taxon>Verrucariaceae</taxon>
        <taxon>Endocarpon</taxon>
    </lineage>
</organism>
<evidence type="ECO:0000256" key="10">
    <source>
        <dbReference type="ARBA" id="ARBA00023242"/>
    </source>
</evidence>
<name>A0A8H7AKY8_9EURO</name>
<comment type="similarity">
    <text evidence="2 11">Belongs to the KAR5 family.</text>
</comment>
<feature type="transmembrane region" description="Helical" evidence="11">
    <location>
        <begin position="422"/>
        <end position="443"/>
    </location>
</feature>
<reference evidence="13" key="1">
    <citation type="submission" date="2020-02" db="EMBL/GenBank/DDBJ databases">
        <authorList>
            <person name="Palmer J.M."/>
        </authorList>
    </citation>
    <scope>NUCLEOTIDE SEQUENCE</scope>
    <source>
        <strain evidence="13">EPUS1.4</strain>
        <tissue evidence="13">Thallus</tissue>
    </source>
</reference>
<evidence type="ECO:0000256" key="2">
    <source>
        <dbReference type="ARBA" id="ARBA00010473"/>
    </source>
</evidence>
<feature type="region of interest" description="Disordered" evidence="12">
    <location>
        <begin position="538"/>
        <end position="559"/>
    </location>
</feature>
<keyword evidence="10 11" id="KW-0539">Nucleus</keyword>
<dbReference type="GO" id="GO:0048288">
    <property type="term" value="P:nuclear membrane fusion involved in karyogamy"/>
    <property type="evidence" value="ECO:0007669"/>
    <property type="project" value="UniProtKB-UniRule"/>
</dbReference>
<keyword evidence="4 11" id="KW-0812">Transmembrane</keyword>
<proteinExistence type="inferred from homology"/>
<evidence type="ECO:0000256" key="11">
    <source>
        <dbReference type="RuleBase" id="RU368082"/>
    </source>
</evidence>
<protein>
    <recommendedName>
        <fullName evidence="15">Nuclear membrane fusion protein Kar5</fullName>
    </recommendedName>
</protein>
<dbReference type="Pfam" id="PF04163">
    <property type="entry name" value="Tht1"/>
    <property type="match status" value="1"/>
</dbReference>
<evidence type="ECO:0000313" key="14">
    <source>
        <dbReference type="Proteomes" id="UP000606974"/>
    </source>
</evidence>
<evidence type="ECO:0000256" key="6">
    <source>
        <dbReference type="ARBA" id="ARBA00022824"/>
    </source>
</evidence>
<evidence type="ECO:0000256" key="3">
    <source>
        <dbReference type="ARBA" id="ARBA00022459"/>
    </source>
</evidence>
<dbReference type="InterPro" id="IPR007292">
    <property type="entry name" value="Nuclear_fusion_Kar5"/>
</dbReference>
<evidence type="ECO:0000256" key="1">
    <source>
        <dbReference type="ARBA" id="ARBA00003389"/>
    </source>
</evidence>
<keyword evidence="14" id="KW-1185">Reference proteome</keyword>